<dbReference type="PRINTS" id="PR01021">
    <property type="entry name" value="OMPADOMAIN"/>
</dbReference>
<dbReference type="InterPro" id="IPR006664">
    <property type="entry name" value="OMP_bac"/>
</dbReference>
<keyword evidence="2 4" id="KW-0472">Membrane</keyword>
<dbReference type="PANTHER" id="PTHR30329:SF21">
    <property type="entry name" value="LIPOPROTEIN YIAD-RELATED"/>
    <property type="match status" value="1"/>
</dbReference>
<evidence type="ECO:0000256" key="3">
    <source>
        <dbReference type="ARBA" id="ARBA00023237"/>
    </source>
</evidence>
<comment type="subcellular location">
    <subcellularLocation>
        <location evidence="1">Cell outer membrane</location>
    </subcellularLocation>
</comment>
<dbReference type="Gene3D" id="3.30.1330.60">
    <property type="entry name" value="OmpA-like domain"/>
    <property type="match status" value="1"/>
</dbReference>
<evidence type="ECO:0000256" key="1">
    <source>
        <dbReference type="ARBA" id="ARBA00004442"/>
    </source>
</evidence>
<dbReference type="KEGG" id="rsi:Runsl_0775"/>
<dbReference type="PANTHER" id="PTHR30329">
    <property type="entry name" value="STATOR ELEMENT OF FLAGELLAR MOTOR COMPLEX"/>
    <property type="match status" value="1"/>
</dbReference>
<feature type="domain" description="OmpA-like" evidence="5">
    <location>
        <begin position="445"/>
        <end position="560"/>
    </location>
</feature>
<name>A0A7U3ZHF1_RUNSL</name>
<dbReference type="PROSITE" id="PS51123">
    <property type="entry name" value="OMPA_2"/>
    <property type="match status" value="1"/>
</dbReference>
<organism evidence="6 7">
    <name type="scientific">Runella slithyformis (strain ATCC 29530 / DSM 19594 / LMG 11500 / NCIMB 11436 / LSU 4)</name>
    <dbReference type="NCBI Taxonomy" id="761193"/>
    <lineage>
        <taxon>Bacteria</taxon>
        <taxon>Pseudomonadati</taxon>
        <taxon>Bacteroidota</taxon>
        <taxon>Cytophagia</taxon>
        <taxon>Cytophagales</taxon>
        <taxon>Spirosomataceae</taxon>
        <taxon>Runella</taxon>
    </lineage>
</organism>
<protein>
    <submittedName>
        <fullName evidence="6">OmpA/MotB domain protein</fullName>
    </submittedName>
</protein>
<keyword evidence="3" id="KW-0998">Cell outer membrane</keyword>
<gene>
    <name evidence="6" type="ordered locus">Runsl_0775</name>
</gene>
<evidence type="ECO:0000256" key="2">
    <source>
        <dbReference type="ARBA" id="ARBA00023136"/>
    </source>
</evidence>
<dbReference type="EMBL" id="CP002859">
    <property type="protein sequence ID" value="AEI47215.1"/>
    <property type="molecule type" value="Genomic_DNA"/>
</dbReference>
<dbReference type="GO" id="GO:0009279">
    <property type="term" value="C:cell outer membrane"/>
    <property type="evidence" value="ECO:0007669"/>
    <property type="project" value="UniProtKB-SubCell"/>
</dbReference>
<dbReference type="Proteomes" id="UP000000493">
    <property type="component" value="Chromosome"/>
</dbReference>
<reference evidence="7" key="1">
    <citation type="submission" date="2011-06" db="EMBL/GenBank/DDBJ databases">
        <title>The complete genome of chromosome of Runella slithyformis DSM 19594.</title>
        <authorList>
            <consortium name="US DOE Joint Genome Institute (JGI-PGF)"/>
            <person name="Lucas S."/>
            <person name="Han J."/>
            <person name="Lapidus A."/>
            <person name="Bruce D."/>
            <person name="Goodwin L."/>
            <person name="Pitluck S."/>
            <person name="Peters L."/>
            <person name="Kyrpides N."/>
            <person name="Mavromatis K."/>
            <person name="Ivanova N."/>
            <person name="Ovchinnikova G."/>
            <person name="Zhang X."/>
            <person name="Misra M."/>
            <person name="Detter J.C."/>
            <person name="Tapia R."/>
            <person name="Han C."/>
            <person name="Land M."/>
            <person name="Hauser L."/>
            <person name="Markowitz V."/>
            <person name="Cheng J.-F."/>
            <person name="Hugenholtz P."/>
            <person name="Woyke T."/>
            <person name="Wu D."/>
            <person name="Tindall B."/>
            <person name="Faehrich R."/>
            <person name="Brambilla E."/>
            <person name="Klenk H.-P."/>
            <person name="Eisen J.A."/>
        </authorList>
    </citation>
    <scope>NUCLEOTIDE SEQUENCE [LARGE SCALE GENOMIC DNA]</scope>
    <source>
        <strain evidence="7">ATCC 29530 / DSM 19594 / LMG 11500 / NCIMB 11436 / LSU 4</strain>
    </source>
</reference>
<evidence type="ECO:0000256" key="4">
    <source>
        <dbReference type="PROSITE-ProRule" id="PRU00473"/>
    </source>
</evidence>
<evidence type="ECO:0000313" key="6">
    <source>
        <dbReference type="EMBL" id="AEI47215.1"/>
    </source>
</evidence>
<sequence>MKAGKKEFSLDNQNIFEIKIEYILLLANPVRKDYFCRCSVNYPYSVTYPPYSTKRFIMKKVSLLVTFVLLGSCLLETQAQYNPKAPYEGPYKLNTWSLSAYLGPSQFYGDLREYDFFPVGTNNFDSRSERGTMHFGASLGKQLTYLFGARLDVGVGNLKGMKRRIYSSYFDANYFQADLAATVNIKGLLFGPTKLKRWKMDVYGGAGQIWFRSTAYQLGSGRLQRRSDDSPTLRNNTVELNKKASSYTQEWVIPIGFSTSYELTKSLDLGIDFRLNNVNTEKLDATVGGDASSIYDGPSGGRLFEGGDANNLLGTPRGNSALDKYGYLAVSLTYKLGRNPLKVGKKNGKWAYDYNALDAGKGFYHLRHTDPKLLVKPPRILTLAEIDSIAKANKPKEIDPRLLQDTDNDGVSDYFDKEPNTPAGSIVTGAGQKIDFDKYVKDALPGMACNEIFANVLFDTDKAIIKPEFYDLLNKVVELMNKTQCRLQMAGHADRRASDRYNVALSERRVNAVKQYLAQAGLKDPNRIVVDAYGSFKPIADNGTVDGLKKNRRVELKLMP</sequence>
<dbReference type="CDD" id="cd07185">
    <property type="entry name" value="OmpA_C-like"/>
    <property type="match status" value="1"/>
</dbReference>
<proteinExistence type="predicted"/>
<dbReference type="InterPro" id="IPR050330">
    <property type="entry name" value="Bact_OuterMem_StrucFunc"/>
</dbReference>
<evidence type="ECO:0000259" key="5">
    <source>
        <dbReference type="PROSITE" id="PS51123"/>
    </source>
</evidence>
<keyword evidence="7" id="KW-1185">Reference proteome</keyword>
<reference evidence="6 7" key="2">
    <citation type="journal article" date="2012" name="Stand. Genomic Sci.">
        <title>Complete genome sequence of the aquatic bacterium Runella slithyformis type strain (LSU 4(T)).</title>
        <authorList>
            <person name="Copeland A."/>
            <person name="Zhang X."/>
            <person name="Misra M."/>
            <person name="Lapidus A."/>
            <person name="Nolan M."/>
            <person name="Lucas S."/>
            <person name="Deshpande S."/>
            <person name="Cheng J.F."/>
            <person name="Tapia R."/>
            <person name="Goodwin L.A."/>
            <person name="Pitluck S."/>
            <person name="Liolios K."/>
            <person name="Pagani I."/>
            <person name="Ivanova N."/>
            <person name="Mikhailova N."/>
            <person name="Pati A."/>
            <person name="Chen A."/>
            <person name="Palaniappan K."/>
            <person name="Land M."/>
            <person name="Hauser L."/>
            <person name="Pan C."/>
            <person name="Jeffries C.D."/>
            <person name="Detter J.C."/>
            <person name="Brambilla E.M."/>
            <person name="Rohde M."/>
            <person name="Djao O.D."/>
            <person name="Goker M."/>
            <person name="Sikorski J."/>
            <person name="Tindall B.J."/>
            <person name="Woyke T."/>
            <person name="Bristow J."/>
            <person name="Eisen J.A."/>
            <person name="Markowitz V."/>
            <person name="Hugenholtz P."/>
            <person name="Kyrpides N.C."/>
            <person name="Klenk H.P."/>
            <person name="Mavromatis K."/>
        </authorList>
    </citation>
    <scope>NUCLEOTIDE SEQUENCE [LARGE SCALE GENOMIC DNA]</scope>
    <source>
        <strain evidence="7">ATCC 29530 / DSM 19594 / LMG 11500 / NCIMB 11436 / LSU 4</strain>
    </source>
</reference>
<evidence type="ECO:0000313" key="7">
    <source>
        <dbReference type="Proteomes" id="UP000000493"/>
    </source>
</evidence>
<dbReference type="InterPro" id="IPR006665">
    <property type="entry name" value="OmpA-like"/>
</dbReference>
<dbReference type="InterPro" id="IPR036737">
    <property type="entry name" value="OmpA-like_sf"/>
</dbReference>
<dbReference type="SUPFAM" id="SSF103088">
    <property type="entry name" value="OmpA-like"/>
    <property type="match status" value="1"/>
</dbReference>
<dbReference type="Pfam" id="PF00691">
    <property type="entry name" value="OmpA"/>
    <property type="match status" value="1"/>
</dbReference>
<dbReference type="AlphaFoldDB" id="A0A7U3ZHF1"/>
<accession>A0A7U3ZHF1</accession>